<reference evidence="2 3" key="1">
    <citation type="submission" date="2017-12" db="EMBL/GenBank/DDBJ databases">
        <title>Complete genome sequence of Spiroplasma floricola 23-6 (ATCC 29989).</title>
        <authorList>
            <person name="Tsai Y.-M."/>
            <person name="Wu P.-S."/>
            <person name="Lo W.-S."/>
            <person name="Kuo C.-H."/>
        </authorList>
    </citation>
    <scope>NUCLEOTIDE SEQUENCE [LARGE SCALE GENOMIC DNA]</scope>
    <source>
        <strain evidence="2 3">23-6</strain>
    </source>
</reference>
<dbReference type="KEGG" id="sfz:SFLOR_v1c00110"/>
<dbReference type="RefSeq" id="WP_100916070.1">
    <property type="nucleotide sequence ID" value="NZ_CP025057.1"/>
</dbReference>
<dbReference type="PANTHER" id="PTHR47739:SF1">
    <property type="entry name" value="TRNA1(VAL) (ADENINE(37)-N6)-METHYLTRANSFERASE"/>
    <property type="match status" value="1"/>
</dbReference>
<organism evidence="2 3">
    <name type="scientific">Spiroplasma floricola 23-6</name>
    <dbReference type="NCBI Taxonomy" id="1336749"/>
    <lineage>
        <taxon>Bacteria</taxon>
        <taxon>Bacillati</taxon>
        <taxon>Mycoplasmatota</taxon>
        <taxon>Mollicutes</taxon>
        <taxon>Entomoplasmatales</taxon>
        <taxon>Spiroplasmataceae</taxon>
        <taxon>Spiroplasma</taxon>
    </lineage>
</organism>
<dbReference type="CDD" id="cd02440">
    <property type="entry name" value="AdoMet_MTases"/>
    <property type="match status" value="1"/>
</dbReference>
<evidence type="ECO:0000259" key="1">
    <source>
        <dbReference type="Pfam" id="PF05175"/>
    </source>
</evidence>
<dbReference type="Pfam" id="PF05175">
    <property type="entry name" value="MTS"/>
    <property type="match status" value="1"/>
</dbReference>
<evidence type="ECO:0000313" key="3">
    <source>
        <dbReference type="Proteomes" id="UP000231823"/>
    </source>
</evidence>
<dbReference type="Gene3D" id="3.40.50.150">
    <property type="entry name" value="Vaccinia Virus protein VP39"/>
    <property type="match status" value="1"/>
</dbReference>
<proteinExistence type="predicted"/>
<dbReference type="GO" id="GO:0008170">
    <property type="term" value="F:N-methyltransferase activity"/>
    <property type="evidence" value="ECO:0007669"/>
    <property type="project" value="UniProtKB-ARBA"/>
</dbReference>
<dbReference type="InterPro" id="IPR002052">
    <property type="entry name" value="DNA_methylase_N6_adenine_CS"/>
</dbReference>
<dbReference type="PANTHER" id="PTHR47739">
    <property type="entry name" value="TRNA1(VAL) (ADENINE(37)-N6)-METHYLTRANSFERASE"/>
    <property type="match status" value="1"/>
</dbReference>
<dbReference type="GO" id="GO:0032259">
    <property type="term" value="P:methylation"/>
    <property type="evidence" value="ECO:0007669"/>
    <property type="project" value="InterPro"/>
</dbReference>
<dbReference type="AlphaFoldDB" id="A0A2K8SC82"/>
<sequence length="240" mass="27701">MNVENSVLNYKDLKIIQNNEMFNFCIDSVLLARFWKPSKKFQSIIDFGTNNAIIPLLLSKYTKAKIVGVEIQNEACEIAIKNIELNKLSDQIQIINDDIKNFAKNKNNEFDLLFCNPPFFKVAKNSNLNKRSELLTPARHEVFIKLEEIIESAKIALKNGGRLLMIHLSERLDEIIYILKKNNFAIKRMQFVYSKKNQDAKRVLIEAINDGNDGMKILTPLYIHNSDGSYKKDILEKFGD</sequence>
<dbReference type="InterPro" id="IPR007848">
    <property type="entry name" value="Small_mtfrase_dom"/>
</dbReference>
<dbReference type="SUPFAM" id="SSF53335">
    <property type="entry name" value="S-adenosyl-L-methionine-dependent methyltransferases"/>
    <property type="match status" value="1"/>
</dbReference>
<dbReference type="InterPro" id="IPR029063">
    <property type="entry name" value="SAM-dependent_MTases_sf"/>
</dbReference>
<protein>
    <recommendedName>
        <fullName evidence="1">Methyltransferase small domain-containing protein</fullName>
    </recommendedName>
</protein>
<evidence type="ECO:0000313" key="2">
    <source>
        <dbReference type="EMBL" id="AUB31074.1"/>
    </source>
</evidence>
<gene>
    <name evidence="2" type="ORF">SFLOR_v1c00110</name>
</gene>
<keyword evidence="3" id="KW-1185">Reference proteome</keyword>
<dbReference type="PROSITE" id="PS00092">
    <property type="entry name" value="N6_MTASE"/>
    <property type="match status" value="1"/>
</dbReference>
<dbReference type="OrthoDB" id="9777257at2"/>
<dbReference type="Proteomes" id="UP000231823">
    <property type="component" value="Chromosome"/>
</dbReference>
<name>A0A2K8SC82_9MOLU</name>
<accession>A0A2K8SC82</accession>
<dbReference type="EMBL" id="CP025057">
    <property type="protein sequence ID" value="AUB31074.1"/>
    <property type="molecule type" value="Genomic_DNA"/>
</dbReference>
<dbReference type="InterPro" id="IPR050210">
    <property type="entry name" value="tRNA_Adenine-N(6)_MTase"/>
</dbReference>
<dbReference type="GO" id="GO:0008757">
    <property type="term" value="F:S-adenosylmethionine-dependent methyltransferase activity"/>
    <property type="evidence" value="ECO:0007669"/>
    <property type="project" value="UniProtKB-ARBA"/>
</dbReference>
<feature type="domain" description="Methyltransferase small" evidence="1">
    <location>
        <begin position="30"/>
        <end position="166"/>
    </location>
</feature>
<dbReference type="GO" id="GO:0003676">
    <property type="term" value="F:nucleic acid binding"/>
    <property type="evidence" value="ECO:0007669"/>
    <property type="project" value="InterPro"/>
</dbReference>